<dbReference type="Proteomes" id="UP000054538">
    <property type="component" value="Unassembled WGS sequence"/>
</dbReference>
<protein>
    <submittedName>
        <fullName evidence="2">Unplaced genomic scaffold scaffold_3551, whole genome shotgun sequence</fullName>
    </submittedName>
</protein>
<reference evidence="2 3" key="1">
    <citation type="submission" date="2014-04" db="EMBL/GenBank/DDBJ databases">
        <authorList>
            <consortium name="DOE Joint Genome Institute"/>
            <person name="Kuo A."/>
            <person name="Kohler A."/>
            <person name="Jargeat P."/>
            <person name="Nagy L.G."/>
            <person name="Floudas D."/>
            <person name="Copeland A."/>
            <person name="Barry K.W."/>
            <person name="Cichocki N."/>
            <person name="Veneault-Fourrey C."/>
            <person name="LaButti K."/>
            <person name="Lindquist E.A."/>
            <person name="Lipzen A."/>
            <person name="Lundell T."/>
            <person name="Morin E."/>
            <person name="Murat C."/>
            <person name="Sun H."/>
            <person name="Tunlid A."/>
            <person name="Henrissat B."/>
            <person name="Grigoriev I.V."/>
            <person name="Hibbett D.S."/>
            <person name="Martin F."/>
            <person name="Nordberg H.P."/>
            <person name="Cantor M.N."/>
            <person name="Hua S.X."/>
        </authorList>
    </citation>
    <scope>NUCLEOTIDE SEQUENCE [LARGE SCALE GENOMIC DNA]</scope>
    <source>
        <strain evidence="2 3">Ve08.2h10</strain>
    </source>
</reference>
<dbReference type="EMBL" id="KN828373">
    <property type="protein sequence ID" value="KIK75063.1"/>
    <property type="molecule type" value="Genomic_DNA"/>
</dbReference>
<evidence type="ECO:0000313" key="3">
    <source>
        <dbReference type="Proteomes" id="UP000054538"/>
    </source>
</evidence>
<feature type="region of interest" description="Disordered" evidence="1">
    <location>
        <begin position="47"/>
        <end position="70"/>
    </location>
</feature>
<keyword evidence="3" id="KW-1185">Reference proteome</keyword>
<organism evidence="2 3">
    <name type="scientific">Paxillus rubicundulus Ve08.2h10</name>
    <dbReference type="NCBI Taxonomy" id="930991"/>
    <lineage>
        <taxon>Eukaryota</taxon>
        <taxon>Fungi</taxon>
        <taxon>Dikarya</taxon>
        <taxon>Basidiomycota</taxon>
        <taxon>Agaricomycotina</taxon>
        <taxon>Agaricomycetes</taxon>
        <taxon>Agaricomycetidae</taxon>
        <taxon>Boletales</taxon>
        <taxon>Paxilineae</taxon>
        <taxon>Paxillaceae</taxon>
        <taxon>Paxillus</taxon>
    </lineage>
</organism>
<feature type="compositionally biased region" description="Basic and acidic residues" evidence="1">
    <location>
        <begin position="51"/>
        <end position="70"/>
    </location>
</feature>
<name>A0A0D0CIQ8_9AGAM</name>
<gene>
    <name evidence="2" type="ORF">PAXRUDRAFT_19308</name>
</gene>
<accession>A0A0D0CIQ8</accession>
<evidence type="ECO:0000313" key="2">
    <source>
        <dbReference type="EMBL" id="KIK75063.1"/>
    </source>
</evidence>
<reference evidence="3" key="2">
    <citation type="submission" date="2015-01" db="EMBL/GenBank/DDBJ databases">
        <title>Evolutionary Origins and Diversification of the Mycorrhizal Mutualists.</title>
        <authorList>
            <consortium name="DOE Joint Genome Institute"/>
            <consortium name="Mycorrhizal Genomics Consortium"/>
            <person name="Kohler A."/>
            <person name="Kuo A."/>
            <person name="Nagy L.G."/>
            <person name="Floudas D."/>
            <person name="Copeland A."/>
            <person name="Barry K.W."/>
            <person name="Cichocki N."/>
            <person name="Veneault-Fourrey C."/>
            <person name="LaButti K."/>
            <person name="Lindquist E.A."/>
            <person name="Lipzen A."/>
            <person name="Lundell T."/>
            <person name="Morin E."/>
            <person name="Murat C."/>
            <person name="Riley R."/>
            <person name="Ohm R."/>
            <person name="Sun H."/>
            <person name="Tunlid A."/>
            <person name="Henrissat B."/>
            <person name="Grigoriev I.V."/>
            <person name="Hibbett D.S."/>
            <person name="Martin F."/>
        </authorList>
    </citation>
    <scope>NUCLEOTIDE SEQUENCE [LARGE SCALE GENOMIC DNA]</scope>
    <source>
        <strain evidence="3">Ve08.2h10</strain>
    </source>
</reference>
<sequence length="70" mass="8041">MFMEVLVVAVVVEMQNVASDMRCSAVENPDYVLVEPEMGLEVEFRDEEVEEASKEREALKERSKEVDESM</sequence>
<dbReference type="InParanoid" id="A0A0D0CIQ8"/>
<evidence type="ECO:0000256" key="1">
    <source>
        <dbReference type="SAM" id="MobiDB-lite"/>
    </source>
</evidence>
<dbReference type="AlphaFoldDB" id="A0A0D0CIQ8"/>
<proteinExistence type="predicted"/>
<dbReference type="HOGENOM" id="CLU_2758538_0_0_1"/>